<evidence type="ECO:0000256" key="1">
    <source>
        <dbReference type="SAM" id="MobiDB-lite"/>
    </source>
</evidence>
<evidence type="ECO:0000313" key="3">
    <source>
        <dbReference type="Proteomes" id="UP000499080"/>
    </source>
</evidence>
<reference evidence="2 3" key="1">
    <citation type="journal article" date="2019" name="Sci. Rep.">
        <title>Orb-weaving spider Araneus ventricosus genome elucidates the spidroin gene catalogue.</title>
        <authorList>
            <person name="Kono N."/>
            <person name="Nakamura H."/>
            <person name="Ohtoshi R."/>
            <person name="Moran D.A.P."/>
            <person name="Shinohara A."/>
            <person name="Yoshida Y."/>
            <person name="Fujiwara M."/>
            <person name="Mori M."/>
            <person name="Tomita M."/>
            <person name="Arakawa K."/>
        </authorList>
    </citation>
    <scope>NUCLEOTIDE SEQUENCE [LARGE SCALE GENOMIC DNA]</scope>
</reference>
<sequence length="192" mass="21503">MALAPLNSNQPSKPVSTPCDSPDLSGFITVKKKKKRKNKSTSIKEKNNGSAADQQSKLWTTSPRHISNADSMQVDESAISAQQVNTTTIFDNSVKSPSFSSNSEAIPIVPSEKEDAIDYDPHETIEDLPSVIEQQQQQQTSTDATCPETATLKRQLKKCHFRLVNYKTFYNEPLSTPVHDKYLKKHQVKRLQ</sequence>
<dbReference type="Proteomes" id="UP000499080">
    <property type="component" value="Unassembled WGS sequence"/>
</dbReference>
<feature type="compositionally biased region" description="Polar residues" evidence="1">
    <location>
        <begin position="48"/>
        <end position="70"/>
    </location>
</feature>
<name>A0A4Y2RWJ4_ARAVE</name>
<feature type="compositionally biased region" description="Polar residues" evidence="1">
    <location>
        <begin position="1"/>
        <end position="19"/>
    </location>
</feature>
<dbReference type="EMBL" id="BGPR01147560">
    <property type="protein sequence ID" value="GBN79340.1"/>
    <property type="molecule type" value="Genomic_DNA"/>
</dbReference>
<dbReference type="AlphaFoldDB" id="A0A4Y2RWJ4"/>
<comment type="caution">
    <text evidence="2">The sequence shown here is derived from an EMBL/GenBank/DDBJ whole genome shotgun (WGS) entry which is preliminary data.</text>
</comment>
<keyword evidence="3" id="KW-1185">Reference proteome</keyword>
<evidence type="ECO:0000313" key="2">
    <source>
        <dbReference type="EMBL" id="GBN79340.1"/>
    </source>
</evidence>
<gene>
    <name evidence="2" type="ORF">AVEN_75745_1</name>
</gene>
<proteinExistence type="predicted"/>
<protein>
    <submittedName>
        <fullName evidence="2">Uncharacterized protein</fullName>
    </submittedName>
</protein>
<organism evidence="2 3">
    <name type="scientific">Araneus ventricosus</name>
    <name type="common">Orbweaver spider</name>
    <name type="synonym">Epeira ventricosa</name>
    <dbReference type="NCBI Taxonomy" id="182803"/>
    <lineage>
        <taxon>Eukaryota</taxon>
        <taxon>Metazoa</taxon>
        <taxon>Ecdysozoa</taxon>
        <taxon>Arthropoda</taxon>
        <taxon>Chelicerata</taxon>
        <taxon>Arachnida</taxon>
        <taxon>Araneae</taxon>
        <taxon>Araneomorphae</taxon>
        <taxon>Entelegynae</taxon>
        <taxon>Araneoidea</taxon>
        <taxon>Araneidae</taxon>
        <taxon>Araneus</taxon>
    </lineage>
</organism>
<feature type="compositionally biased region" description="Basic residues" evidence="1">
    <location>
        <begin position="30"/>
        <end position="39"/>
    </location>
</feature>
<feature type="region of interest" description="Disordered" evidence="1">
    <location>
        <begin position="1"/>
        <end position="70"/>
    </location>
</feature>
<accession>A0A4Y2RWJ4</accession>